<keyword evidence="4" id="KW-0029">Amino-acid transport</keyword>
<dbReference type="InterPro" id="IPR000709">
    <property type="entry name" value="Leu_Ile_Val-bd"/>
</dbReference>
<evidence type="ECO:0000313" key="8">
    <source>
        <dbReference type="Proteomes" id="UP000277007"/>
    </source>
</evidence>
<dbReference type="InterPro" id="IPR051010">
    <property type="entry name" value="BCAA_transport"/>
</dbReference>
<dbReference type="EMBL" id="RXMA01000014">
    <property type="protein sequence ID" value="RTR18632.1"/>
    <property type="molecule type" value="Genomic_DNA"/>
</dbReference>
<keyword evidence="2" id="KW-0813">Transport</keyword>
<dbReference type="InterPro" id="IPR028081">
    <property type="entry name" value="Leu-bd"/>
</dbReference>
<evidence type="ECO:0000313" key="7">
    <source>
        <dbReference type="EMBL" id="RTR18632.1"/>
    </source>
</evidence>
<keyword evidence="3 5" id="KW-0732">Signal</keyword>
<dbReference type="PANTHER" id="PTHR30483">
    <property type="entry name" value="LEUCINE-SPECIFIC-BINDING PROTEIN"/>
    <property type="match status" value="1"/>
</dbReference>
<feature type="signal peptide" evidence="5">
    <location>
        <begin position="1"/>
        <end position="25"/>
    </location>
</feature>
<name>A0A3S0K3V9_9PROT</name>
<dbReference type="PRINTS" id="PR00337">
    <property type="entry name" value="LEUILEVALBP"/>
</dbReference>
<evidence type="ECO:0000256" key="1">
    <source>
        <dbReference type="ARBA" id="ARBA00010062"/>
    </source>
</evidence>
<evidence type="ECO:0000256" key="2">
    <source>
        <dbReference type="ARBA" id="ARBA00022448"/>
    </source>
</evidence>
<evidence type="ECO:0000259" key="6">
    <source>
        <dbReference type="Pfam" id="PF13458"/>
    </source>
</evidence>
<evidence type="ECO:0000256" key="3">
    <source>
        <dbReference type="ARBA" id="ARBA00022729"/>
    </source>
</evidence>
<proteinExistence type="inferred from homology"/>
<dbReference type="AlphaFoldDB" id="A0A3S0K3V9"/>
<comment type="caution">
    <text evidence="7">The sequence shown here is derived from an EMBL/GenBank/DDBJ whole genome shotgun (WGS) entry which is preliminary data.</text>
</comment>
<dbReference type="GO" id="GO:0006865">
    <property type="term" value="P:amino acid transport"/>
    <property type="evidence" value="ECO:0007669"/>
    <property type="project" value="UniProtKB-KW"/>
</dbReference>
<dbReference type="OrthoDB" id="9791590at2"/>
<feature type="domain" description="Leucine-binding protein" evidence="6">
    <location>
        <begin position="28"/>
        <end position="363"/>
    </location>
</feature>
<evidence type="ECO:0000256" key="5">
    <source>
        <dbReference type="SAM" id="SignalP"/>
    </source>
</evidence>
<sequence>MRLFNTMMGIACALGLGALAATALAADPVKVGSVLSLTGGASSLGDPELKTLEMMVEQTNKAGGLLGRPVALVHYDDGSEPGKANVLVKRLIEDDKVDMLIGGTTTGASMAMYPLIERAQIPFISLAGALVIVEPVKHWMFKAAHHDRMVGQRVMLDMKAKGYKTIAMLSDTSGFGQSARKEMQNVAQKVGITIAVDETFNPKDTDVTAQLAKIKNTPNVQALFVVTFGQGAVVVTKNVAQLGIDLPHYQTSGVATREYIRLSGPAAEGVRLPAPVLMVAAELPDSDPQKQLSIDYVEEYEARYKTDVSSFGAYARDAWFIWTNAVKQAKSFDKVKIREFIENTAGLPGTSGIINMTPQDHLGLDVSGLKIVTIKNGNFVIAN</sequence>
<dbReference type="RefSeq" id="WP_126617007.1">
    <property type="nucleotide sequence ID" value="NZ_JBHUCY010000009.1"/>
</dbReference>
<dbReference type="Proteomes" id="UP000277007">
    <property type="component" value="Unassembled WGS sequence"/>
</dbReference>
<dbReference type="SUPFAM" id="SSF53822">
    <property type="entry name" value="Periplasmic binding protein-like I"/>
    <property type="match status" value="1"/>
</dbReference>
<accession>A0A3S0K3V9</accession>
<comment type="similarity">
    <text evidence="1">Belongs to the leucine-binding protein family.</text>
</comment>
<dbReference type="PANTHER" id="PTHR30483:SF38">
    <property type="entry name" value="BLR7848 PROTEIN"/>
    <property type="match status" value="1"/>
</dbReference>
<dbReference type="Gene3D" id="3.40.50.2300">
    <property type="match status" value="2"/>
</dbReference>
<dbReference type="InterPro" id="IPR028082">
    <property type="entry name" value="Peripla_BP_I"/>
</dbReference>
<protein>
    <submittedName>
        <fullName evidence="7">ABC transporter substrate-binding protein</fullName>
    </submittedName>
</protein>
<evidence type="ECO:0000256" key="4">
    <source>
        <dbReference type="ARBA" id="ARBA00022970"/>
    </source>
</evidence>
<reference evidence="7 8" key="1">
    <citation type="submission" date="2018-12" db="EMBL/GenBank/DDBJ databases">
        <authorList>
            <person name="Yang Y."/>
        </authorList>
    </citation>
    <scope>NUCLEOTIDE SEQUENCE [LARGE SCALE GENOMIC DNA]</scope>
    <source>
        <strain evidence="7 8">L-25-5w-1</strain>
    </source>
</reference>
<keyword evidence="8" id="KW-1185">Reference proteome</keyword>
<gene>
    <name evidence="7" type="ORF">EJ903_15455</name>
</gene>
<dbReference type="Pfam" id="PF13458">
    <property type="entry name" value="Peripla_BP_6"/>
    <property type="match status" value="1"/>
</dbReference>
<organism evidence="7 8">
    <name type="scientific">Azospirillum griseum</name>
    <dbReference type="NCBI Taxonomy" id="2496639"/>
    <lineage>
        <taxon>Bacteria</taxon>
        <taxon>Pseudomonadati</taxon>
        <taxon>Pseudomonadota</taxon>
        <taxon>Alphaproteobacteria</taxon>
        <taxon>Rhodospirillales</taxon>
        <taxon>Azospirillaceae</taxon>
        <taxon>Azospirillum</taxon>
    </lineage>
</organism>
<feature type="chain" id="PRO_5018662895" evidence="5">
    <location>
        <begin position="26"/>
        <end position="383"/>
    </location>
</feature>
<dbReference type="CDD" id="cd06333">
    <property type="entry name" value="PBP1_ABC_RPA1789-like"/>
    <property type="match status" value="1"/>
</dbReference>